<gene>
    <name evidence="1" type="ORF">CDAR_462021</name>
</gene>
<name>A0AAV4TSU3_9ARAC</name>
<reference evidence="1 2" key="1">
    <citation type="submission" date="2021-06" db="EMBL/GenBank/DDBJ databases">
        <title>Caerostris darwini draft genome.</title>
        <authorList>
            <person name="Kono N."/>
            <person name="Arakawa K."/>
        </authorList>
    </citation>
    <scope>NUCLEOTIDE SEQUENCE [LARGE SCALE GENOMIC DNA]</scope>
</reference>
<sequence>MHGVRFVLQQHAHLSDSMRILQTTCAFFRQHAHSSDNMR</sequence>
<organism evidence="1 2">
    <name type="scientific">Caerostris darwini</name>
    <dbReference type="NCBI Taxonomy" id="1538125"/>
    <lineage>
        <taxon>Eukaryota</taxon>
        <taxon>Metazoa</taxon>
        <taxon>Ecdysozoa</taxon>
        <taxon>Arthropoda</taxon>
        <taxon>Chelicerata</taxon>
        <taxon>Arachnida</taxon>
        <taxon>Araneae</taxon>
        <taxon>Araneomorphae</taxon>
        <taxon>Entelegynae</taxon>
        <taxon>Araneoidea</taxon>
        <taxon>Araneidae</taxon>
        <taxon>Caerostris</taxon>
    </lineage>
</organism>
<evidence type="ECO:0000313" key="2">
    <source>
        <dbReference type="Proteomes" id="UP001054837"/>
    </source>
</evidence>
<dbReference type="AlphaFoldDB" id="A0AAV4TSU3"/>
<proteinExistence type="predicted"/>
<evidence type="ECO:0000313" key="1">
    <source>
        <dbReference type="EMBL" id="GIY47832.1"/>
    </source>
</evidence>
<comment type="caution">
    <text evidence="1">The sequence shown here is derived from an EMBL/GenBank/DDBJ whole genome shotgun (WGS) entry which is preliminary data.</text>
</comment>
<dbReference type="EMBL" id="BPLQ01010019">
    <property type="protein sequence ID" value="GIY47832.1"/>
    <property type="molecule type" value="Genomic_DNA"/>
</dbReference>
<protein>
    <submittedName>
        <fullName evidence="1">Uncharacterized protein</fullName>
    </submittedName>
</protein>
<accession>A0AAV4TSU3</accession>
<keyword evidence="2" id="KW-1185">Reference proteome</keyword>
<dbReference type="Proteomes" id="UP001054837">
    <property type="component" value="Unassembled WGS sequence"/>
</dbReference>
<feature type="non-terminal residue" evidence="1">
    <location>
        <position position="39"/>
    </location>
</feature>